<evidence type="ECO:0000256" key="1">
    <source>
        <dbReference type="SAM" id="MobiDB-lite"/>
    </source>
</evidence>
<feature type="region of interest" description="Disordered" evidence="1">
    <location>
        <begin position="771"/>
        <end position="820"/>
    </location>
</feature>
<dbReference type="AlphaFoldDB" id="A0AAV2IK75"/>
<feature type="compositionally biased region" description="Polar residues" evidence="1">
    <location>
        <begin position="785"/>
        <end position="795"/>
    </location>
</feature>
<dbReference type="InterPro" id="IPR013783">
    <property type="entry name" value="Ig-like_fold"/>
</dbReference>
<dbReference type="InterPro" id="IPR036116">
    <property type="entry name" value="FN3_sf"/>
</dbReference>
<feature type="compositionally biased region" description="Basic and acidic residues" evidence="1">
    <location>
        <begin position="771"/>
        <end position="781"/>
    </location>
</feature>
<dbReference type="SUPFAM" id="SSF49265">
    <property type="entry name" value="Fibronectin type III"/>
    <property type="match status" value="1"/>
</dbReference>
<keyword evidence="6" id="KW-1185">Reference proteome</keyword>
<feature type="region of interest" description="Disordered" evidence="1">
    <location>
        <begin position="850"/>
        <end position="871"/>
    </location>
</feature>
<evidence type="ECO:0000259" key="4">
    <source>
        <dbReference type="PROSITE" id="PS50853"/>
    </source>
</evidence>
<reference evidence="5 6" key="1">
    <citation type="submission" date="2024-04" db="EMBL/GenBank/DDBJ databases">
        <authorList>
            <consortium name="Genoscope - CEA"/>
            <person name="William W."/>
        </authorList>
    </citation>
    <scope>NUCLEOTIDE SEQUENCE [LARGE SCALE GENOMIC DNA]</scope>
</reference>
<feature type="region of interest" description="Disordered" evidence="1">
    <location>
        <begin position="916"/>
        <end position="956"/>
    </location>
</feature>
<feature type="chain" id="PRO_5044022002" description="Fibronectin type-III domain-containing protein" evidence="3">
    <location>
        <begin position="17"/>
        <end position="956"/>
    </location>
</feature>
<keyword evidence="2" id="KW-0472">Membrane</keyword>
<feature type="signal peptide" evidence="3">
    <location>
        <begin position="1"/>
        <end position="16"/>
    </location>
</feature>
<evidence type="ECO:0000313" key="5">
    <source>
        <dbReference type="EMBL" id="CAL1547317.1"/>
    </source>
</evidence>
<evidence type="ECO:0000256" key="2">
    <source>
        <dbReference type="SAM" id="Phobius"/>
    </source>
</evidence>
<organism evidence="5 6">
    <name type="scientific">Lymnaea stagnalis</name>
    <name type="common">Great pond snail</name>
    <name type="synonym">Helix stagnalis</name>
    <dbReference type="NCBI Taxonomy" id="6523"/>
    <lineage>
        <taxon>Eukaryota</taxon>
        <taxon>Metazoa</taxon>
        <taxon>Spiralia</taxon>
        <taxon>Lophotrochozoa</taxon>
        <taxon>Mollusca</taxon>
        <taxon>Gastropoda</taxon>
        <taxon>Heterobranchia</taxon>
        <taxon>Euthyneura</taxon>
        <taxon>Panpulmonata</taxon>
        <taxon>Hygrophila</taxon>
        <taxon>Lymnaeoidea</taxon>
        <taxon>Lymnaeidae</taxon>
        <taxon>Lymnaea</taxon>
    </lineage>
</organism>
<feature type="transmembrane region" description="Helical" evidence="2">
    <location>
        <begin position="734"/>
        <end position="755"/>
    </location>
</feature>
<dbReference type="InterPro" id="IPR003961">
    <property type="entry name" value="FN3_dom"/>
</dbReference>
<protein>
    <recommendedName>
        <fullName evidence="4">Fibronectin type-III domain-containing protein</fullName>
    </recommendedName>
</protein>
<dbReference type="Gene3D" id="2.60.40.10">
    <property type="entry name" value="Immunoglobulins"/>
    <property type="match status" value="2"/>
</dbReference>
<keyword evidence="2" id="KW-1133">Transmembrane helix</keyword>
<accession>A0AAV2IK75</accession>
<proteinExistence type="predicted"/>
<evidence type="ECO:0000313" key="6">
    <source>
        <dbReference type="Proteomes" id="UP001497497"/>
    </source>
</evidence>
<feature type="compositionally biased region" description="Polar residues" evidence="1">
    <location>
        <begin position="947"/>
        <end position="956"/>
    </location>
</feature>
<feature type="domain" description="Fibronectin type-III" evidence="4">
    <location>
        <begin position="356"/>
        <end position="461"/>
    </location>
</feature>
<comment type="caution">
    <text evidence="5">The sequence shown here is derived from an EMBL/GenBank/DDBJ whole genome shotgun (WGS) entry which is preliminary data.</text>
</comment>
<evidence type="ECO:0000256" key="3">
    <source>
        <dbReference type="SAM" id="SignalP"/>
    </source>
</evidence>
<keyword evidence="2" id="KW-0812">Transmembrane</keyword>
<name>A0AAV2IK75_LYMST</name>
<sequence length="956" mass="106358">MFNMLLIIFLVAGSSAQELYDCNSHKDDTVYYRVGETISLCCTLPGKECSELNDDDVGRIERVSSQRRPPSDDAATDTLVSCPRVTDETLENNDSCDRCSYTFQKDNATLSDGGTYRCYINEESVRVTDVYIIAKPNASEILKLSVSDDYVMTVEFEKGDCHPWVNDLTVFMEYRKKVTQLCRVNCSLCKDICSCEYLSPTRAIPRNPVTLTVNVSSPSVDLPIQNTSSTSAFKLFEHIVPSKVEELKLFSVTVNEAIIMFRPTSAQLRNIYNMRIVSKPLNYKIFLSRTQGLSEVLRVEFQKKVFSVSKYPYQFVAIRFTNLTTFTTYRLSVAGVGGGGEGGSTTLEFTTDKTVPQSPPKVDDFTYSRILGERYTSSLYLWWQPLPQASRGGSSLSYHLMVTSANGISLKETTVCSAYTLFDSLPSHEPLTVKIWAKNELGRSESYSQIYIPAYQDVQPPMYVEYDLDKNMSYVFINMIDIEGVEMLAIHRCDVSQGSLCTTYPYTQIKQVDSSKSFGGGTLMFDMPLATPATLTTVVARREVEYFDTEDGDNPFQNPNGHSACANVTLDVDESEGLWDASTTDTYPMLYLSVQVKGSWLGMVRAKCYFTRKSINVVLEQTAEHDGNKHSLRFIQHCDPGAPVQFLAEHFIVYALMNDSNDGECSGLERHKVGEKNNNIFTVNTIDLPPGMKYACVEAVAFNSSTSYTSKTLKYESVKTVMKLTANKETVTNAVIVITATAAVFAVAASLFCLIKRCKISRERIQRFKERERNDEQHDIELMNPNLTSNLTEQGDSGHGTTGSSYRDETETTDNSSLAERRKLLQSPVESGSSSQDSDNSSLAERRKLLQSPVESGSSSQDSEHVRSGACSDNAQVHETVLTHQFPCSNNYGLSSSSDWSKSTFSRKSKLNNYWKDGDLTFRPPTDDSSGCSTASGGGTYSGSSFDYENSTSGTN</sequence>
<gene>
    <name evidence="5" type="ORF">GSLYS_00020642001</name>
</gene>
<dbReference type="PROSITE" id="PS50853">
    <property type="entry name" value="FN3"/>
    <property type="match status" value="1"/>
</dbReference>
<dbReference type="Proteomes" id="UP001497497">
    <property type="component" value="Unassembled WGS sequence"/>
</dbReference>
<keyword evidence="3" id="KW-0732">Signal</keyword>
<dbReference type="EMBL" id="CAXITT010000947">
    <property type="protein sequence ID" value="CAL1547317.1"/>
    <property type="molecule type" value="Genomic_DNA"/>
</dbReference>
<feature type="compositionally biased region" description="Low complexity" evidence="1">
    <location>
        <begin position="827"/>
        <end position="842"/>
    </location>
</feature>
<feature type="region of interest" description="Disordered" evidence="1">
    <location>
        <begin position="825"/>
        <end position="844"/>
    </location>
</feature>